<dbReference type="AlphaFoldDB" id="A0A2R6ACB0"/>
<dbReference type="PANTHER" id="PTHR21294">
    <property type="entry name" value="ELECTRON TRANSFER FLAVOPROTEIN BETA-SUBUNIT"/>
    <property type="match status" value="1"/>
</dbReference>
<protein>
    <recommendedName>
        <fullName evidence="1">Electron transfer flavoprotein alpha/beta-subunit N-terminal domain-containing protein</fullName>
    </recommendedName>
</protein>
<dbReference type="Gene3D" id="3.40.50.620">
    <property type="entry name" value="HUPs"/>
    <property type="match status" value="1"/>
</dbReference>
<dbReference type="InterPro" id="IPR033948">
    <property type="entry name" value="ETF_beta_N"/>
</dbReference>
<dbReference type="SUPFAM" id="SSF52402">
    <property type="entry name" value="Adenine nucleotide alpha hydrolases-like"/>
    <property type="match status" value="1"/>
</dbReference>
<dbReference type="InterPro" id="IPR014729">
    <property type="entry name" value="Rossmann-like_a/b/a_fold"/>
</dbReference>
<reference evidence="2 3" key="1">
    <citation type="submission" date="2017-04" db="EMBL/GenBank/DDBJ databases">
        <title>Novel microbial lineages endemic to geothermal iron-oxide mats fill important gaps in the evolutionary history of Archaea.</title>
        <authorList>
            <person name="Jay Z.J."/>
            <person name="Beam J.P."/>
            <person name="Dlakic M."/>
            <person name="Rusch D.B."/>
            <person name="Kozubal M.A."/>
            <person name="Inskeep W.P."/>
        </authorList>
    </citation>
    <scope>NUCLEOTIDE SEQUENCE [LARGE SCALE GENOMIC DNA]</scope>
    <source>
        <strain evidence="2">OSP_D</strain>
    </source>
</reference>
<dbReference type="PIRSF" id="PIRSF000090">
    <property type="entry name" value="Beta-ETF"/>
    <property type="match status" value="1"/>
</dbReference>
<proteinExistence type="predicted"/>
<evidence type="ECO:0000313" key="3">
    <source>
        <dbReference type="Proteomes" id="UP000240880"/>
    </source>
</evidence>
<evidence type="ECO:0000259" key="1">
    <source>
        <dbReference type="SMART" id="SM00893"/>
    </source>
</evidence>
<accession>A0A2R6ACB0</accession>
<dbReference type="Pfam" id="PF01012">
    <property type="entry name" value="ETF"/>
    <property type="match status" value="1"/>
</dbReference>
<organism evidence="2 3">
    <name type="scientific">Candidatus Marsarchaeota G1 archaeon OSP_D</name>
    <dbReference type="NCBI Taxonomy" id="1978155"/>
    <lineage>
        <taxon>Archaea</taxon>
        <taxon>Candidatus Marsarchaeota</taxon>
        <taxon>Candidatus Marsarchaeota group 1</taxon>
    </lineage>
</organism>
<dbReference type="EMBL" id="NEXC01000010">
    <property type="protein sequence ID" value="PSN83989.1"/>
    <property type="molecule type" value="Genomic_DNA"/>
</dbReference>
<dbReference type="InterPro" id="IPR014730">
    <property type="entry name" value="ETF_a/b_N"/>
</dbReference>
<name>A0A2R6ACB0_9ARCH</name>
<dbReference type="PANTHER" id="PTHR21294:SF17">
    <property type="entry name" value="PROTEIN FIXA"/>
    <property type="match status" value="1"/>
</dbReference>
<dbReference type="InterPro" id="IPR012255">
    <property type="entry name" value="ETF_b"/>
</dbReference>
<gene>
    <name evidence="2" type="ORF">B9Q01_02760</name>
</gene>
<dbReference type="Proteomes" id="UP000240880">
    <property type="component" value="Unassembled WGS sequence"/>
</dbReference>
<dbReference type="CDD" id="cd01714">
    <property type="entry name" value="ETF_beta"/>
    <property type="match status" value="1"/>
</dbReference>
<evidence type="ECO:0000313" key="2">
    <source>
        <dbReference type="EMBL" id="PSN83989.1"/>
    </source>
</evidence>
<sequence>MFNVVVPIKQVPDVTELRLDPVTHALIREGVPSILNPYDRYAMEAALRVKESFGGKITAITMGPLQAKKALQECLALGADEAVILSDRAFAAADTWATAYTLSVYIRNIPFDFIFTGLKAIDGETGQVGPQLAEFLGIPHITYARKIDIDPDKKKVTVERQLENGYDVWEAPYPILITVAREFGEPRAPTLQGYVRAKKTPIKVVSATDLERMGGNPKFFGLKGSPTFIPKVHPPPARPPGTIWEGDPKEAVSKLVQALLEKGLI</sequence>
<dbReference type="SMART" id="SM00893">
    <property type="entry name" value="ETF"/>
    <property type="match status" value="1"/>
</dbReference>
<dbReference type="GO" id="GO:0009055">
    <property type="term" value="F:electron transfer activity"/>
    <property type="evidence" value="ECO:0007669"/>
    <property type="project" value="InterPro"/>
</dbReference>
<feature type="domain" description="Electron transfer flavoprotein alpha/beta-subunit N-terminal" evidence="1">
    <location>
        <begin position="23"/>
        <end position="214"/>
    </location>
</feature>
<comment type="caution">
    <text evidence="2">The sequence shown here is derived from an EMBL/GenBank/DDBJ whole genome shotgun (WGS) entry which is preliminary data.</text>
</comment>